<evidence type="ECO:0000256" key="4">
    <source>
        <dbReference type="ARBA" id="ARBA00022807"/>
    </source>
</evidence>
<keyword evidence="7" id="KW-1185">Reference proteome</keyword>
<dbReference type="Proteomes" id="UP000254425">
    <property type="component" value="Chromosome"/>
</dbReference>
<dbReference type="SUPFAM" id="SSF47090">
    <property type="entry name" value="PGBD-like"/>
    <property type="match status" value="1"/>
</dbReference>
<evidence type="ECO:0000313" key="7">
    <source>
        <dbReference type="Proteomes" id="UP000254425"/>
    </source>
</evidence>
<dbReference type="InterPro" id="IPR036366">
    <property type="entry name" value="PGBDSf"/>
</dbReference>
<dbReference type="Pfam" id="PF01471">
    <property type="entry name" value="PG_binding_1"/>
    <property type="match status" value="1"/>
</dbReference>
<gene>
    <name evidence="6" type="ORF">DVA86_21765</name>
</gene>
<dbReference type="AlphaFoldDB" id="A0A345Y0X5"/>
<protein>
    <recommendedName>
        <fullName evidence="5">NlpC/P60 domain-containing protein</fullName>
    </recommendedName>
</protein>
<dbReference type="PANTHER" id="PTHR47359">
    <property type="entry name" value="PEPTIDOGLYCAN DL-ENDOPEPTIDASE CWLO"/>
    <property type="match status" value="1"/>
</dbReference>
<dbReference type="InterPro" id="IPR036365">
    <property type="entry name" value="PGBD-like_sf"/>
</dbReference>
<evidence type="ECO:0000256" key="1">
    <source>
        <dbReference type="ARBA" id="ARBA00007074"/>
    </source>
</evidence>
<evidence type="ECO:0000259" key="5">
    <source>
        <dbReference type="PROSITE" id="PS51935"/>
    </source>
</evidence>
<name>A0A345Y0X5_9ACTN</name>
<dbReference type="GO" id="GO:0008234">
    <property type="term" value="F:cysteine-type peptidase activity"/>
    <property type="evidence" value="ECO:0007669"/>
    <property type="project" value="UniProtKB-KW"/>
</dbReference>
<dbReference type="KEGG" id="sarm:DVA86_21765"/>
<comment type="similarity">
    <text evidence="1">Belongs to the peptidase C40 family.</text>
</comment>
<keyword evidence="2" id="KW-0645">Protease</keyword>
<evidence type="ECO:0000256" key="2">
    <source>
        <dbReference type="ARBA" id="ARBA00022670"/>
    </source>
</evidence>
<dbReference type="InterPro" id="IPR038765">
    <property type="entry name" value="Papain-like_cys_pep_sf"/>
</dbReference>
<keyword evidence="4" id="KW-0788">Thiol protease</keyword>
<feature type="domain" description="NlpC/P60" evidence="5">
    <location>
        <begin position="60"/>
        <end position="170"/>
    </location>
</feature>
<keyword evidence="3" id="KW-0378">Hydrolase</keyword>
<dbReference type="InterPro" id="IPR002477">
    <property type="entry name" value="Peptidoglycan-bd-like"/>
</dbReference>
<evidence type="ECO:0000313" key="6">
    <source>
        <dbReference type="EMBL" id="AXK37541.1"/>
    </source>
</evidence>
<dbReference type="GO" id="GO:0006508">
    <property type="term" value="P:proteolysis"/>
    <property type="evidence" value="ECO:0007669"/>
    <property type="project" value="UniProtKB-KW"/>
</dbReference>
<dbReference type="PANTHER" id="PTHR47359:SF3">
    <property type="entry name" value="NLP_P60 DOMAIN-CONTAINING PROTEIN-RELATED"/>
    <property type="match status" value="1"/>
</dbReference>
<sequence>MREAQCLLNSHGADLATDGKFGPATDKAVRDFQSRSGLAADGVVGPLTWAALATSDGDDAAKAKQVIAFAAAQAGKEYVWGAEGPDTFDCSGLTLRAYQQIGITLPRTSSRQAEAVRTVPASERQAGDLMHWPGHVGIYAGDGKVWHASRSQGKVVLADVWDSPTYHRVF</sequence>
<dbReference type="EMBL" id="CP031320">
    <property type="protein sequence ID" value="AXK37541.1"/>
    <property type="molecule type" value="Genomic_DNA"/>
</dbReference>
<dbReference type="Pfam" id="PF00877">
    <property type="entry name" value="NLPC_P60"/>
    <property type="match status" value="1"/>
</dbReference>
<dbReference type="PROSITE" id="PS51935">
    <property type="entry name" value="NLPC_P60"/>
    <property type="match status" value="1"/>
</dbReference>
<dbReference type="InterPro" id="IPR000064">
    <property type="entry name" value="NLP_P60_dom"/>
</dbReference>
<organism evidence="6 7">
    <name type="scientific">Streptomyces armeniacus</name>
    <dbReference type="NCBI Taxonomy" id="83291"/>
    <lineage>
        <taxon>Bacteria</taxon>
        <taxon>Bacillati</taxon>
        <taxon>Actinomycetota</taxon>
        <taxon>Actinomycetes</taxon>
        <taxon>Kitasatosporales</taxon>
        <taxon>Streptomycetaceae</taxon>
        <taxon>Streptomyces</taxon>
    </lineage>
</organism>
<dbReference type="InterPro" id="IPR051794">
    <property type="entry name" value="PG_Endopeptidase_C40"/>
</dbReference>
<evidence type="ECO:0000256" key="3">
    <source>
        <dbReference type="ARBA" id="ARBA00022801"/>
    </source>
</evidence>
<dbReference type="Gene3D" id="3.90.1720.10">
    <property type="entry name" value="endopeptidase domain like (from Nostoc punctiforme)"/>
    <property type="match status" value="1"/>
</dbReference>
<proteinExistence type="inferred from homology"/>
<accession>A0A345Y0X5</accession>
<reference evidence="6 7" key="1">
    <citation type="submission" date="2018-07" db="EMBL/GenBank/DDBJ databases">
        <title>Draft genome of the type strain Streptomyces armeniacus ATCC 15676.</title>
        <authorList>
            <person name="Labana P."/>
            <person name="Gosse J.T."/>
            <person name="Boddy C.N."/>
        </authorList>
    </citation>
    <scope>NUCLEOTIDE SEQUENCE [LARGE SCALE GENOMIC DNA]</scope>
    <source>
        <strain evidence="6 7">ATCC 15676</strain>
    </source>
</reference>
<dbReference type="Gene3D" id="1.10.101.10">
    <property type="entry name" value="PGBD-like superfamily/PGBD"/>
    <property type="match status" value="1"/>
</dbReference>
<dbReference type="SUPFAM" id="SSF54001">
    <property type="entry name" value="Cysteine proteinases"/>
    <property type="match status" value="1"/>
</dbReference>